<dbReference type="InParanoid" id="A0A165I5K2"/>
<protein>
    <submittedName>
        <fullName evidence="1">Uncharacterized protein</fullName>
    </submittedName>
</protein>
<reference evidence="1 2" key="1">
    <citation type="journal article" date="2016" name="Fungal Biol.">
        <title>The genome of Xylona heveae provides a window into fungal endophytism.</title>
        <authorList>
            <person name="Gazis R."/>
            <person name="Kuo A."/>
            <person name="Riley R."/>
            <person name="LaButti K."/>
            <person name="Lipzen A."/>
            <person name="Lin J."/>
            <person name="Amirebrahimi M."/>
            <person name="Hesse C.N."/>
            <person name="Spatafora J.W."/>
            <person name="Henrissat B."/>
            <person name="Hainaut M."/>
            <person name="Grigoriev I.V."/>
            <person name="Hibbett D.S."/>
        </authorList>
    </citation>
    <scope>NUCLEOTIDE SEQUENCE [LARGE SCALE GENOMIC DNA]</scope>
    <source>
        <strain evidence="1 2">TC161</strain>
    </source>
</reference>
<accession>A0A165I5K2</accession>
<dbReference type="EMBL" id="KV407456">
    <property type="protein sequence ID" value="KZF24418.1"/>
    <property type="molecule type" value="Genomic_DNA"/>
</dbReference>
<dbReference type="RefSeq" id="XP_018189973.1">
    <property type="nucleotide sequence ID" value="XM_018337014.1"/>
</dbReference>
<keyword evidence="2" id="KW-1185">Reference proteome</keyword>
<dbReference type="Proteomes" id="UP000076632">
    <property type="component" value="Unassembled WGS sequence"/>
</dbReference>
<sequence length="343" mass="40218">MNKPYYRNNSTRPNAIFFRPEIDCILKGMTGYDATTNILLEKKEQFFLTNMRLEHSELESRRRLVRLEIVYVAERLWEGDDPYPEVRPDPVTGEMVLYRDPKVPQPGVFRIYRERFAPTDKLRHFLFPCSALAHEPSKLPYSAARGWLFDPTLRLRSTEDFAKLGKHWYINTALFMLNRLIDFRHECYYMKGRGGFVTGWVEAAKDWHLKRLENELVSGATFRLEKLSNGQREHKLHYNLFKVMDRLGLEPNDQCRVPAVPRRPEFSDNLSDEDFLQLDEAALVAQGKRALQIKQFEKVIRYSCTRCPETGGLYYPIGFEGLIEHMRIGHATLFWEGCFHSVG</sequence>
<gene>
    <name evidence="1" type="ORF">L228DRAFT_96127</name>
</gene>
<proteinExistence type="predicted"/>
<evidence type="ECO:0000313" key="2">
    <source>
        <dbReference type="Proteomes" id="UP000076632"/>
    </source>
</evidence>
<evidence type="ECO:0000313" key="1">
    <source>
        <dbReference type="EMBL" id="KZF24418.1"/>
    </source>
</evidence>
<dbReference type="OrthoDB" id="5424471at2759"/>
<name>A0A165I5K2_XYLHT</name>
<dbReference type="AlphaFoldDB" id="A0A165I5K2"/>
<dbReference type="GeneID" id="28902151"/>
<organism evidence="1 2">
    <name type="scientific">Xylona heveae (strain CBS 132557 / TC161)</name>
    <dbReference type="NCBI Taxonomy" id="1328760"/>
    <lineage>
        <taxon>Eukaryota</taxon>
        <taxon>Fungi</taxon>
        <taxon>Dikarya</taxon>
        <taxon>Ascomycota</taxon>
        <taxon>Pezizomycotina</taxon>
        <taxon>Xylonomycetes</taxon>
        <taxon>Xylonales</taxon>
        <taxon>Xylonaceae</taxon>
        <taxon>Xylona</taxon>
    </lineage>
</organism>